<evidence type="ECO:0000313" key="14">
    <source>
        <dbReference type="Proteomes" id="UP001562425"/>
    </source>
</evidence>
<keyword evidence="6 10" id="KW-0720">Serine protease</keyword>
<evidence type="ECO:0000256" key="10">
    <source>
        <dbReference type="RuleBase" id="RU363034"/>
    </source>
</evidence>
<dbReference type="PROSITE" id="PS50240">
    <property type="entry name" value="TRYPSIN_DOM"/>
    <property type="match status" value="1"/>
</dbReference>
<keyword evidence="8" id="KW-1015">Disulfide bond</keyword>
<evidence type="ECO:0000256" key="6">
    <source>
        <dbReference type="ARBA" id="ARBA00022825"/>
    </source>
</evidence>
<dbReference type="CDD" id="cd00190">
    <property type="entry name" value="Tryp_SPc"/>
    <property type="match status" value="1"/>
</dbReference>
<name>A0ABD1DNG8_CULPP</name>
<feature type="signal peptide" evidence="11">
    <location>
        <begin position="1"/>
        <end position="26"/>
    </location>
</feature>
<evidence type="ECO:0000313" key="13">
    <source>
        <dbReference type="EMBL" id="KAL1401306.1"/>
    </source>
</evidence>
<evidence type="ECO:0000256" key="1">
    <source>
        <dbReference type="ARBA" id="ARBA00004613"/>
    </source>
</evidence>
<dbReference type="PANTHER" id="PTHR24252:SF7">
    <property type="entry name" value="HYALIN"/>
    <property type="match status" value="1"/>
</dbReference>
<evidence type="ECO:0000256" key="5">
    <source>
        <dbReference type="ARBA" id="ARBA00022801"/>
    </source>
</evidence>
<accession>A0ABD1DNG8</accession>
<feature type="chain" id="PRO_5044794455" description="Peptidase S1 domain-containing protein" evidence="11">
    <location>
        <begin position="27"/>
        <end position="333"/>
    </location>
</feature>
<dbReference type="SMART" id="SM00020">
    <property type="entry name" value="Tryp_SPc"/>
    <property type="match status" value="1"/>
</dbReference>
<dbReference type="PROSITE" id="PS00134">
    <property type="entry name" value="TRYPSIN_HIS"/>
    <property type="match status" value="1"/>
</dbReference>
<dbReference type="InterPro" id="IPR033116">
    <property type="entry name" value="TRYPSIN_SER"/>
</dbReference>
<evidence type="ECO:0000256" key="11">
    <source>
        <dbReference type="SAM" id="SignalP"/>
    </source>
</evidence>
<organism evidence="13 14">
    <name type="scientific">Culex pipiens pipiens</name>
    <name type="common">Northern house mosquito</name>
    <dbReference type="NCBI Taxonomy" id="38569"/>
    <lineage>
        <taxon>Eukaryota</taxon>
        <taxon>Metazoa</taxon>
        <taxon>Ecdysozoa</taxon>
        <taxon>Arthropoda</taxon>
        <taxon>Hexapoda</taxon>
        <taxon>Insecta</taxon>
        <taxon>Pterygota</taxon>
        <taxon>Neoptera</taxon>
        <taxon>Endopterygota</taxon>
        <taxon>Diptera</taxon>
        <taxon>Nematocera</taxon>
        <taxon>Culicoidea</taxon>
        <taxon>Culicidae</taxon>
        <taxon>Culicinae</taxon>
        <taxon>Culicini</taxon>
        <taxon>Culex</taxon>
        <taxon>Culex</taxon>
    </lineage>
</organism>
<dbReference type="EMBL" id="JBEHCU010004981">
    <property type="protein sequence ID" value="KAL1401306.1"/>
    <property type="molecule type" value="Genomic_DNA"/>
</dbReference>
<dbReference type="InterPro" id="IPR009003">
    <property type="entry name" value="Peptidase_S1_PA"/>
</dbReference>
<reference evidence="13 14" key="1">
    <citation type="submission" date="2024-05" db="EMBL/GenBank/DDBJ databases">
        <title>Culex pipiens pipiens assembly and annotation.</title>
        <authorList>
            <person name="Alout H."/>
            <person name="Durand T."/>
        </authorList>
    </citation>
    <scope>NUCLEOTIDE SEQUENCE [LARGE SCALE GENOMIC DNA]</scope>
    <source>
        <strain evidence="13">HA-2024</strain>
        <tissue evidence="13">Whole body</tissue>
    </source>
</reference>
<keyword evidence="4 11" id="KW-0732">Signal</keyword>
<keyword evidence="3 10" id="KW-0645">Protease</keyword>
<keyword evidence="2" id="KW-0964">Secreted</keyword>
<protein>
    <recommendedName>
        <fullName evidence="12">Peptidase S1 domain-containing protein</fullName>
    </recommendedName>
</protein>
<dbReference type="PRINTS" id="PR00722">
    <property type="entry name" value="CHYMOTRYPSIN"/>
</dbReference>
<comment type="subcellular location">
    <subcellularLocation>
        <location evidence="1">Secreted</location>
    </subcellularLocation>
</comment>
<evidence type="ECO:0000256" key="4">
    <source>
        <dbReference type="ARBA" id="ARBA00022729"/>
    </source>
</evidence>
<dbReference type="FunFam" id="2.40.10.10:FF:000146">
    <property type="entry name" value="Serine protease 53"/>
    <property type="match status" value="1"/>
</dbReference>
<dbReference type="InterPro" id="IPR001254">
    <property type="entry name" value="Trypsin_dom"/>
</dbReference>
<evidence type="ECO:0000256" key="3">
    <source>
        <dbReference type="ARBA" id="ARBA00022670"/>
    </source>
</evidence>
<dbReference type="PROSITE" id="PS00135">
    <property type="entry name" value="TRYPSIN_SER"/>
    <property type="match status" value="1"/>
</dbReference>
<comment type="caution">
    <text evidence="13">The sequence shown here is derived from an EMBL/GenBank/DDBJ whole genome shotgun (WGS) entry which is preliminary data.</text>
</comment>
<dbReference type="InterPro" id="IPR043504">
    <property type="entry name" value="Peptidase_S1_PA_chymotrypsin"/>
</dbReference>
<dbReference type="AlphaFoldDB" id="A0ABD1DNG8"/>
<dbReference type="GO" id="GO:0005576">
    <property type="term" value="C:extracellular region"/>
    <property type="evidence" value="ECO:0007669"/>
    <property type="project" value="UniProtKB-SubCell"/>
</dbReference>
<dbReference type="Gene3D" id="2.40.10.10">
    <property type="entry name" value="Trypsin-like serine proteases"/>
    <property type="match status" value="1"/>
</dbReference>
<dbReference type="GO" id="GO:0008236">
    <property type="term" value="F:serine-type peptidase activity"/>
    <property type="evidence" value="ECO:0007669"/>
    <property type="project" value="UniProtKB-KW"/>
</dbReference>
<dbReference type="PANTHER" id="PTHR24252">
    <property type="entry name" value="ACROSIN-RELATED"/>
    <property type="match status" value="1"/>
</dbReference>
<dbReference type="SUPFAM" id="SSF50494">
    <property type="entry name" value="Trypsin-like serine proteases"/>
    <property type="match status" value="1"/>
</dbReference>
<dbReference type="GO" id="GO:0006508">
    <property type="term" value="P:proteolysis"/>
    <property type="evidence" value="ECO:0007669"/>
    <property type="project" value="UniProtKB-KW"/>
</dbReference>
<dbReference type="InterPro" id="IPR018114">
    <property type="entry name" value="TRYPSIN_HIS"/>
</dbReference>
<evidence type="ECO:0000256" key="2">
    <source>
        <dbReference type="ARBA" id="ARBA00022525"/>
    </source>
</evidence>
<dbReference type="Proteomes" id="UP001562425">
    <property type="component" value="Unassembled WGS sequence"/>
</dbReference>
<keyword evidence="14" id="KW-1185">Reference proteome</keyword>
<keyword evidence="5 10" id="KW-0378">Hydrolase</keyword>
<sequence length="333" mass="36979">MLATAITVRLLLCLVFALDGIIPASTQRVAERKCQEFLAKNTKTTLSIPLSLHAEIITLTSRNCSDSVDLIINGEEAARGEFPHQALLGYPVNGTAKRYEFRCGGSLISERFVLTAAHCGTPRVVRLGEHSLSEVDGEEDVEVEAFFKHPNYTVKASYHDIAVVKLVEQVEFDYYVRPACLWTSVPLNLSSVIATGFGVTEYAGNTSDVLMKVRLQLRDRSSCAEKFEFERKFKLGVREEQLCVGSQKDGKDTCQGDSGGPIQVVTDGRTCMYHIVGVTSLGMSCGIGKAENIYTQVASYLDWIEDTVWPGERRTAPQRFPDHVIYFPEDDYD</sequence>
<keyword evidence="7" id="KW-0865">Zymogen</keyword>
<proteinExistence type="inferred from homology"/>
<evidence type="ECO:0000256" key="9">
    <source>
        <dbReference type="ARBA" id="ARBA00024195"/>
    </source>
</evidence>
<evidence type="ECO:0000259" key="12">
    <source>
        <dbReference type="PROSITE" id="PS50240"/>
    </source>
</evidence>
<dbReference type="InterPro" id="IPR001314">
    <property type="entry name" value="Peptidase_S1A"/>
</dbReference>
<evidence type="ECO:0000256" key="7">
    <source>
        <dbReference type="ARBA" id="ARBA00023145"/>
    </source>
</evidence>
<feature type="domain" description="Peptidase S1" evidence="12">
    <location>
        <begin position="71"/>
        <end position="309"/>
    </location>
</feature>
<dbReference type="Pfam" id="PF00089">
    <property type="entry name" value="Trypsin"/>
    <property type="match status" value="1"/>
</dbReference>
<comment type="similarity">
    <text evidence="9">Belongs to the peptidase S1 family. CLIP subfamily.</text>
</comment>
<evidence type="ECO:0000256" key="8">
    <source>
        <dbReference type="ARBA" id="ARBA00023157"/>
    </source>
</evidence>
<gene>
    <name evidence="13" type="ORF">pipiens_006715</name>
</gene>